<dbReference type="PANTHER" id="PTHR47180">
    <property type="entry name" value="ADP-RIBOSYLATION FACTOR-BINDING PROTEIN GGA1-RELATED"/>
    <property type="match status" value="1"/>
</dbReference>
<comment type="caution">
    <text evidence="10">The sequence shown here is derived from an EMBL/GenBank/DDBJ whole genome shotgun (WGS) entry which is preliminary data.</text>
</comment>
<gene>
    <name evidence="10" type="ORF">BJY01DRAFT_242220</name>
</gene>
<dbReference type="InterPro" id="IPR004152">
    <property type="entry name" value="GAT_dom"/>
</dbReference>
<name>A0ABR4L0Z2_9EURO</name>
<evidence type="ECO:0000259" key="7">
    <source>
        <dbReference type="PROSITE" id="PS50179"/>
    </source>
</evidence>
<evidence type="ECO:0000259" key="8">
    <source>
        <dbReference type="PROSITE" id="PS50180"/>
    </source>
</evidence>
<dbReference type="SMART" id="SM00809">
    <property type="entry name" value="Alpha_adaptinC2"/>
    <property type="match status" value="1"/>
</dbReference>
<feature type="domain" description="GAE" evidence="8">
    <location>
        <begin position="506"/>
        <end position="626"/>
    </location>
</feature>
<protein>
    <submittedName>
        <fullName evidence="10">VHS domain-containing protein</fullName>
    </submittedName>
</protein>
<dbReference type="InterPro" id="IPR052653">
    <property type="entry name" value="ARF-binding"/>
</dbReference>
<dbReference type="PROSITE" id="PS50909">
    <property type="entry name" value="GAT"/>
    <property type="match status" value="1"/>
</dbReference>
<dbReference type="CDD" id="cd16998">
    <property type="entry name" value="VHS_GGA_fungi"/>
    <property type="match status" value="1"/>
</dbReference>
<dbReference type="InterPro" id="IPR008153">
    <property type="entry name" value="GAE_dom"/>
</dbReference>
<dbReference type="PANTHER" id="PTHR47180:SF1">
    <property type="entry name" value="ADP-RIBOSYLATION FACTOR-BINDING PROTEIN GGA1-RELATED"/>
    <property type="match status" value="1"/>
</dbReference>
<feature type="domain" description="VHS" evidence="7">
    <location>
        <begin position="26"/>
        <end position="162"/>
    </location>
</feature>
<accession>A0ABR4L0Z2</accession>
<dbReference type="Gene3D" id="1.20.58.160">
    <property type="match status" value="1"/>
</dbReference>
<dbReference type="InterPro" id="IPR002014">
    <property type="entry name" value="VHS_dom"/>
</dbReference>
<dbReference type="CDD" id="cd14235">
    <property type="entry name" value="GAT_GGA_fungi"/>
    <property type="match status" value="1"/>
</dbReference>
<feature type="compositionally biased region" description="Pro residues" evidence="6">
    <location>
        <begin position="391"/>
        <end position="402"/>
    </location>
</feature>
<evidence type="ECO:0000256" key="1">
    <source>
        <dbReference type="ARBA" id="ARBA00004601"/>
    </source>
</evidence>
<dbReference type="Gene3D" id="1.25.40.90">
    <property type="match status" value="1"/>
</dbReference>
<dbReference type="SUPFAM" id="SSF89009">
    <property type="entry name" value="GAT-like domain"/>
    <property type="match status" value="1"/>
</dbReference>
<dbReference type="PROSITE" id="PS50180">
    <property type="entry name" value="GAE"/>
    <property type="match status" value="1"/>
</dbReference>
<organism evidence="10 11">
    <name type="scientific">Aspergillus pseudoustus</name>
    <dbReference type="NCBI Taxonomy" id="1810923"/>
    <lineage>
        <taxon>Eukaryota</taxon>
        <taxon>Fungi</taxon>
        <taxon>Dikarya</taxon>
        <taxon>Ascomycota</taxon>
        <taxon>Pezizomycotina</taxon>
        <taxon>Eurotiomycetes</taxon>
        <taxon>Eurotiomycetidae</taxon>
        <taxon>Eurotiales</taxon>
        <taxon>Aspergillaceae</taxon>
        <taxon>Aspergillus</taxon>
        <taxon>Aspergillus subgen. Nidulantes</taxon>
    </lineage>
</organism>
<dbReference type="Gene3D" id="1.20.5.170">
    <property type="match status" value="1"/>
</dbReference>
<feature type="compositionally biased region" description="Low complexity" evidence="6">
    <location>
        <begin position="412"/>
        <end position="425"/>
    </location>
</feature>
<dbReference type="PROSITE" id="PS50179">
    <property type="entry name" value="VHS"/>
    <property type="match status" value="1"/>
</dbReference>
<dbReference type="InterPro" id="IPR013041">
    <property type="entry name" value="Clathrin_app_Ig-like_sf"/>
</dbReference>
<evidence type="ECO:0000256" key="2">
    <source>
        <dbReference type="ARBA" id="ARBA00011446"/>
    </source>
</evidence>
<dbReference type="SMART" id="SM00288">
    <property type="entry name" value="VHS"/>
    <property type="match status" value="1"/>
</dbReference>
<reference evidence="10 11" key="1">
    <citation type="submission" date="2024-07" db="EMBL/GenBank/DDBJ databases">
        <title>Section-level genome sequencing and comparative genomics of Aspergillus sections Usti and Cavernicolus.</title>
        <authorList>
            <consortium name="Lawrence Berkeley National Laboratory"/>
            <person name="Nybo J.L."/>
            <person name="Vesth T.C."/>
            <person name="Theobald S."/>
            <person name="Frisvad J.C."/>
            <person name="Larsen T.O."/>
            <person name="Kjaerboelling I."/>
            <person name="Rothschild-Mancinelli K."/>
            <person name="Lyhne E.K."/>
            <person name="Kogle M.E."/>
            <person name="Barry K."/>
            <person name="Clum A."/>
            <person name="Na H."/>
            <person name="Ledsgaard L."/>
            <person name="Lin J."/>
            <person name="Lipzen A."/>
            <person name="Kuo A."/>
            <person name="Riley R."/>
            <person name="Mondo S."/>
            <person name="Labutti K."/>
            <person name="Haridas S."/>
            <person name="Pangalinan J."/>
            <person name="Salamov A.A."/>
            <person name="Simmons B.A."/>
            <person name="Magnuson J.K."/>
            <person name="Chen J."/>
            <person name="Drula E."/>
            <person name="Henrissat B."/>
            <person name="Wiebenga A."/>
            <person name="Lubbers R.J."/>
            <person name="Gomes A.C."/>
            <person name="Makela M.R."/>
            <person name="Stajich J."/>
            <person name="Grigoriev I.V."/>
            <person name="Mortensen U.H."/>
            <person name="De Vries R.P."/>
            <person name="Baker S.E."/>
            <person name="Andersen M.R."/>
        </authorList>
    </citation>
    <scope>NUCLEOTIDE SEQUENCE [LARGE SCALE GENOMIC DNA]</scope>
    <source>
        <strain evidence="10 11">CBS 123904</strain>
    </source>
</reference>
<evidence type="ECO:0000313" key="10">
    <source>
        <dbReference type="EMBL" id="KAL2857804.1"/>
    </source>
</evidence>
<comment type="subunit">
    <text evidence="2">Component of the ESCRT-0 complex composed of HSE1 and VPS27.</text>
</comment>
<dbReference type="InterPro" id="IPR008942">
    <property type="entry name" value="ENTH_VHS"/>
</dbReference>
<keyword evidence="11" id="KW-1185">Reference proteome</keyword>
<evidence type="ECO:0000256" key="3">
    <source>
        <dbReference type="ARBA" id="ARBA00022448"/>
    </source>
</evidence>
<dbReference type="Pfam" id="PF02883">
    <property type="entry name" value="Alpha_adaptinC2"/>
    <property type="match status" value="1"/>
</dbReference>
<proteinExistence type="predicted"/>
<evidence type="ECO:0000256" key="5">
    <source>
        <dbReference type="ARBA" id="ARBA00023034"/>
    </source>
</evidence>
<dbReference type="Pfam" id="PF00790">
    <property type="entry name" value="VHS"/>
    <property type="match status" value="1"/>
</dbReference>
<evidence type="ECO:0000313" key="11">
    <source>
        <dbReference type="Proteomes" id="UP001610446"/>
    </source>
</evidence>
<sequence>MAARDRFGGAYADLGFTPLQRAIRNACDLSHYEPNLALNLEVADLVNSKKGNAPREAAFDIVRLINSRNQNVSLLALALLDICVKNCGYPFQLQISTKEFLNELVRRFPERPPLRATRVQHRILESIEEWRQTICQTSRYKEDLGHIRDMHRLLLYKGYVFPEIRREDAAVLNPSDNLRSAEEMEEEEREAQSAKLQELIRRGTPADLQEANRLMKVMAGFDTRHKTDYRAKAAEEVSKVQEKAKLLEEMLQSQAPGDKIAEGDVFEELANALQSAHPKIQKMCEEESDDPEAVHKLLEINDSIHRTVQRYKLVKKGDYEAASKIPKGTLGTTTGVSKNANNELSLIDFDPEPSSNGSTEQLQGSSSIENDLLGLSIDEPVPSGGISLGPTSPPMPQIPQNPPAFQQTFDILGSLSASQPPSQSATPIPGFPQIQNAAATPPPPVDPFASLVSASPRHSSPLPPASSPSPRPPAPSSLLDLAGAEPKGKAPEEDEWNFTSSLPESSALPSINRVQVLNSSLKVEFVARRHPQQQRQIHIVARFSNATSQALSDLHFQVAVEKTYILHLRPQSGRDIAPLQTNGVQQEMLIDGIDLGNGNSVKIRFRVSYRVGTEAKEEQGMVPALGIA</sequence>
<feature type="domain" description="GAT" evidence="9">
    <location>
        <begin position="189"/>
        <end position="316"/>
    </location>
</feature>
<dbReference type="Pfam" id="PF03127">
    <property type="entry name" value="GAT"/>
    <property type="match status" value="1"/>
</dbReference>
<feature type="compositionally biased region" description="Polar residues" evidence="6">
    <location>
        <begin position="353"/>
        <end position="369"/>
    </location>
</feature>
<keyword evidence="5" id="KW-0333">Golgi apparatus</keyword>
<comment type="subcellular location">
    <subcellularLocation>
        <location evidence="1">Golgi apparatus</location>
        <location evidence="1">trans-Golgi network</location>
    </subcellularLocation>
</comment>
<evidence type="ECO:0000256" key="4">
    <source>
        <dbReference type="ARBA" id="ARBA00022927"/>
    </source>
</evidence>
<evidence type="ECO:0000259" key="9">
    <source>
        <dbReference type="PROSITE" id="PS50909"/>
    </source>
</evidence>
<evidence type="ECO:0000256" key="6">
    <source>
        <dbReference type="SAM" id="MobiDB-lite"/>
    </source>
</evidence>
<dbReference type="SUPFAM" id="SSF49348">
    <property type="entry name" value="Clathrin adaptor appendage domain"/>
    <property type="match status" value="1"/>
</dbReference>
<keyword evidence="4" id="KW-0653">Protein transport</keyword>
<dbReference type="Gene3D" id="2.60.40.1230">
    <property type="match status" value="1"/>
</dbReference>
<dbReference type="InterPro" id="IPR038425">
    <property type="entry name" value="GAT_sf"/>
</dbReference>
<feature type="region of interest" description="Disordered" evidence="6">
    <location>
        <begin position="346"/>
        <end position="504"/>
    </location>
</feature>
<dbReference type="Proteomes" id="UP001610446">
    <property type="component" value="Unassembled WGS sequence"/>
</dbReference>
<dbReference type="SUPFAM" id="SSF48464">
    <property type="entry name" value="ENTH/VHS domain"/>
    <property type="match status" value="1"/>
</dbReference>
<feature type="compositionally biased region" description="Pro residues" evidence="6">
    <location>
        <begin position="461"/>
        <end position="475"/>
    </location>
</feature>
<keyword evidence="3" id="KW-0813">Transport</keyword>
<dbReference type="InterPro" id="IPR008152">
    <property type="entry name" value="Clathrin_a/b/g-adaptin_app_Ig"/>
</dbReference>
<dbReference type="EMBL" id="JBFXLU010000003">
    <property type="protein sequence ID" value="KAL2857804.1"/>
    <property type="molecule type" value="Genomic_DNA"/>
</dbReference>